<reference evidence="13 14" key="1">
    <citation type="submission" date="2016-07" db="EMBL/GenBank/DDBJ databases">
        <title>Draft genome of the white-rot fungus Obba rivulosa 3A-2.</title>
        <authorList>
            <consortium name="DOE Joint Genome Institute"/>
            <person name="Miettinen O."/>
            <person name="Riley R."/>
            <person name="Acob R."/>
            <person name="Barry K."/>
            <person name="Cullen D."/>
            <person name="De Vries R."/>
            <person name="Hainaut M."/>
            <person name="Hatakka A."/>
            <person name="Henrissat B."/>
            <person name="Hilden K."/>
            <person name="Kuo R."/>
            <person name="Labutti K."/>
            <person name="Lipzen A."/>
            <person name="Makela M.R."/>
            <person name="Sandor L."/>
            <person name="Spatafora J.W."/>
            <person name="Grigoriev I.V."/>
            <person name="Hibbett D.S."/>
        </authorList>
    </citation>
    <scope>NUCLEOTIDE SEQUENCE [LARGE SCALE GENOMIC DNA]</scope>
    <source>
        <strain evidence="13 14">3A-2</strain>
    </source>
</reference>
<proteinExistence type="inferred from homology"/>
<evidence type="ECO:0000256" key="4">
    <source>
        <dbReference type="ARBA" id="ARBA00022741"/>
    </source>
</evidence>
<dbReference type="OrthoDB" id="10264412at2759"/>
<feature type="domain" description="Methionyl/Valyl/Leucyl/Isoleucyl-tRNA synthetase anticodon-binding" evidence="12">
    <location>
        <begin position="741"/>
        <end position="907"/>
    </location>
</feature>
<evidence type="ECO:0000256" key="1">
    <source>
        <dbReference type="ARBA" id="ARBA00005594"/>
    </source>
</evidence>
<sequence>MLKRKNDYSDTMHFPQSAMPMHKIPGAKYREKTTDALYKWQAKERVDSVVRILHDGPPYANGNLHMGHALNKIIKDIWNRFQVLRGNRVHYVPGWDCHGLPIESKVLQLMQSPADERDLSPSVIRSKAQEYAKSQIEVQKKEFRTLGIMADWKNGTYTTADHDYQIRQLKVFQAMVDKDLIYRSHRPVHYSPSSHTALAESELEYKNDHVSHAVHVAFDLDLNSPNMTPSLRELLAGRETRLLVWTTTPWTLTANMGIAVNPEMDYAAYTPAGDSSTAIMIMAVEREAEFAKLNLQVECLGQFKGSDLVDSTYRPLFSSFLSQSDKAPNSLPIVPSSHVTPDSGTGLVHCAPAHGQEDYHLFQSLGMLGSSAAENMVCHVDTLGNFSDKVAEVVGGGAAGRLAAKDVLDLGSREIVAMLKESGALLKVGRHKHSYPYDWRTHKPVIMIATSQWFANLDMIKAAALEATETVSYTPLASKNRLQAFVRSRSEWCISRQRVWGVPIPSLHNIETGEALLTKTSLEHIIGVLDKHGVDYWWKGPVAAFVPPELCAGMSSAKIGRTWRKGTDTMDVWFDSGTSWTLLMDQWRDLSVRQLRFRRHGAHVCVEGSDQHRGWFQSLLLTAVATLPVETRGKQAPYGKLITHGMVLDENDRKMSKSLGNVISPMDIINAPTYGGADGLRLWVASNDFTKDVNVGPQVLTQTVHLLKKYRNSIRYMMGCLNDSRLAERDKVDRKDLRLIDRWMLHQLSIFEHIAFTGYRELAYQDIVSHLSRFLNVTLSSLYIDINKDTLYADKLDCFDRRCTLTVFEVLVDKLTTITAPILPHIAEEVNEYFLDPGEKRPCKPKPSVFTRIWDFQVVNATDRYWSDAEAEKKMSNLLRIRAKVLDRLEKARSDKRIKSSLEADVILILPSVESDVGELIKREAGFLRKLFIVSDVRFEITDEENNGWLYTNSCLIPGCPESIGICVVPTRHNKCPRCWTYSSLTKGEVCKRCEEVLLEQPPTKAKTVAKHQSQAGQPESGKILEDS</sequence>
<keyword evidence="6 9" id="KW-0648">Protein biosynthesis</keyword>
<name>A0A8E2DQL9_9APHY</name>
<evidence type="ECO:0000313" key="14">
    <source>
        <dbReference type="Proteomes" id="UP000250043"/>
    </source>
</evidence>
<dbReference type="Gene3D" id="3.40.50.620">
    <property type="entry name" value="HUPs"/>
    <property type="match status" value="2"/>
</dbReference>
<keyword evidence="14" id="KW-1185">Reference proteome</keyword>
<evidence type="ECO:0000256" key="9">
    <source>
        <dbReference type="RuleBase" id="RU363035"/>
    </source>
</evidence>
<dbReference type="PRINTS" id="PR00984">
    <property type="entry name" value="TRNASYNTHILE"/>
</dbReference>
<dbReference type="InterPro" id="IPR033708">
    <property type="entry name" value="Anticodon_Ile_BEm"/>
</dbReference>
<dbReference type="PANTHER" id="PTHR42765">
    <property type="entry name" value="SOLEUCYL-TRNA SYNTHETASE"/>
    <property type="match status" value="1"/>
</dbReference>
<dbReference type="InterPro" id="IPR009080">
    <property type="entry name" value="tRNAsynth_Ia_anticodon-bd"/>
</dbReference>
<dbReference type="NCBIfam" id="TIGR00392">
    <property type="entry name" value="ileS"/>
    <property type="match status" value="1"/>
</dbReference>
<dbReference type="InterPro" id="IPR014729">
    <property type="entry name" value="Rossmann-like_a/b/a_fold"/>
</dbReference>
<dbReference type="Gene3D" id="3.90.740.10">
    <property type="entry name" value="Valyl/Leucyl/Isoleucyl-tRNA synthetase, editing domain"/>
    <property type="match status" value="1"/>
</dbReference>
<dbReference type="GO" id="GO:0006428">
    <property type="term" value="P:isoleucyl-tRNA aminoacylation"/>
    <property type="evidence" value="ECO:0007669"/>
    <property type="project" value="InterPro"/>
</dbReference>
<evidence type="ECO:0000259" key="11">
    <source>
        <dbReference type="Pfam" id="PF00133"/>
    </source>
</evidence>
<protein>
    <recommendedName>
        <fullName evidence="2">isoleucine--tRNA ligase</fullName>
        <ecNumber evidence="2">6.1.1.5</ecNumber>
    </recommendedName>
    <alternativeName>
        <fullName evidence="8">Isoleucyl-tRNA synthetase</fullName>
    </alternativeName>
</protein>
<dbReference type="SUPFAM" id="SSF50677">
    <property type="entry name" value="ValRS/IleRS/LeuRS editing domain"/>
    <property type="match status" value="1"/>
</dbReference>
<dbReference type="GO" id="GO:0005739">
    <property type="term" value="C:mitochondrion"/>
    <property type="evidence" value="ECO:0007669"/>
    <property type="project" value="TreeGrafter"/>
</dbReference>
<dbReference type="InterPro" id="IPR002300">
    <property type="entry name" value="aa-tRNA-synth_Ia"/>
</dbReference>
<evidence type="ECO:0000256" key="6">
    <source>
        <dbReference type="ARBA" id="ARBA00022917"/>
    </source>
</evidence>
<keyword evidence="3 9" id="KW-0436">Ligase</keyword>
<evidence type="ECO:0000256" key="2">
    <source>
        <dbReference type="ARBA" id="ARBA00013165"/>
    </source>
</evidence>
<evidence type="ECO:0000256" key="8">
    <source>
        <dbReference type="ARBA" id="ARBA00032665"/>
    </source>
</evidence>
<dbReference type="InterPro" id="IPR001412">
    <property type="entry name" value="aa-tRNA-synth_I_CS"/>
</dbReference>
<dbReference type="PROSITE" id="PS00178">
    <property type="entry name" value="AA_TRNA_LIGASE_I"/>
    <property type="match status" value="1"/>
</dbReference>
<dbReference type="InterPro" id="IPR002301">
    <property type="entry name" value="Ile-tRNA-ligase"/>
</dbReference>
<evidence type="ECO:0000256" key="7">
    <source>
        <dbReference type="ARBA" id="ARBA00023146"/>
    </source>
</evidence>
<dbReference type="Pfam" id="PF00133">
    <property type="entry name" value="tRNA-synt_1"/>
    <property type="match status" value="1"/>
</dbReference>
<dbReference type="InterPro" id="IPR013155">
    <property type="entry name" value="M/V/L/I-tRNA-synth_anticd-bd"/>
</dbReference>
<keyword evidence="5 9" id="KW-0067">ATP-binding</keyword>
<dbReference type="GO" id="GO:0005524">
    <property type="term" value="F:ATP binding"/>
    <property type="evidence" value="ECO:0007669"/>
    <property type="project" value="UniProtKB-KW"/>
</dbReference>
<dbReference type="GO" id="GO:0000049">
    <property type="term" value="F:tRNA binding"/>
    <property type="evidence" value="ECO:0007669"/>
    <property type="project" value="InterPro"/>
</dbReference>
<dbReference type="InterPro" id="IPR009008">
    <property type="entry name" value="Val/Leu/Ile-tRNA-synth_edit"/>
</dbReference>
<dbReference type="Proteomes" id="UP000250043">
    <property type="component" value="Unassembled WGS sequence"/>
</dbReference>
<dbReference type="GO" id="GO:0002161">
    <property type="term" value="F:aminoacyl-tRNA deacylase activity"/>
    <property type="evidence" value="ECO:0007669"/>
    <property type="project" value="InterPro"/>
</dbReference>
<dbReference type="EMBL" id="KV722349">
    <property type="protein sequence ID" value="OCH93963.1"/>
    <property type="molecule type" value="Genomic_DNA"/>
</dbReference>
<dbReference type="SUPFAM" id="SSF47323">
    <property type="entry name" value="Anticodon-binding domain of a subclass of class I aminoacyl-tRNA synthetases"/>
    <property type="match status" value="1"/>
</dbReference>
<gene>
    <name evidence="13" type="ORF">OBBRIDRAFT_723837</name>
</gene>
<feature type="domain" description="Aminoacyl-tRNA synthetase class Ia" evidence="11">
    <location>
        <begin position="36"/>
        <end position="695"/>
    </location>
</feature>
<keyword evidence="7 9" id="KW-0030">Aminoacyl-tRNA synthetase</keyword>
<evidence type="ECO:0000256" key="5">
    <source>
        <dbReference type="ARBA" id="ARBA00022840"/>
    </source>
</evidence>
<evidence type="ECO:0000259" key="12">
    <source>
        <dbReference type="Pfam" id="PF08264"/>
    </source>
</evidence>
<comment type="similarity">
    <text evidence="1 9">Belongs to the class-I aminoacyl-tRNA synthetase family.</text>
</comment>
<dbReference type="Gene3D" id="1.10.730.20">
    <property type="match status" value="1"/>
</dbReference>
<dbReference type="Gene3D" id="1.10.10.830">
    <property type="entry name" value="Ile-tRNA synthetase CP2 domain-like"/>
    <property type="match status" value="1"/>
</dbReference>
<dbReference type="GO" id="GO:0004822">
    <property type="term" value="F:isoleucine-tRNA ligase activity"/>
    <property type="evidence" value="ECO:0007669"/>
    <property type="project" value="UniProtKB-EC"/>
</dbReference>
<evidence type="ECO:0000313" key="13">
    <source>
        <dbReference type="EMBL" id="OCH93963.1"/>
    </source>
</evidence>
<feature type="region of interest" description="Disordered" evidence="10">
    <location>
        <begin position="1003"/>
        <end position="1028"/>
    </location>
</feature>
<dbReference type="InterPro" id="IPR050081">
    <property type="entry name" value="Ile-tRNA_ligase"/>
</dbReference>
<dbReference type="PANTHER" id="PTHR42765:SF1">
    <property type="entry name" value="ISOLEUCINE--TRNA LIGASE, MITOCHONDRIAL"/>
    <property type="match status" value="1"/>
</dbReference>
<dbReference type="Pfam" id="PF08264">
    <property type="entry name" value="Anticodon_1"/>
    <property type="match status" value="1"/>
</dbReference>
<accession>A0A8E2DQL9</accession>
<keyword evidence="4 9" id="KW-0547">Nucleotide-binding</keyword>
<evidence type="ECO:0000256" key="10">
    <source>
        <dbReference type="SAM" id="MobiDB-lite"/>
    </source>
</evidence>
<dbReference type="SUPFAM" id="SSF52374">
    <property type="entry name" value="Nucleotidylyl transferase"/>
    <property type="match status" value="1"/>
</dbReference>
<dbReference type="GO" id="GO:0032543">
    <property type="term" value="P:mitochondrial translation"/>
    <property type="evidence" value="ECO:0007669"/>
    <property type="project" value="TreeGrafter"/>
</dbReference>
<dbReference type="CDD" id="cd07960">
    <property type="entry name" value="Anticodon_Ia_Ile_BEm"/>
    <property type="match status" value="1"/>
</dbReference>
<evidence type="ECO:0000256" key="3">
    <source>
        <dbReference type="ARBA" id="ARBA00022598"/>
    </source>
</evidence>
<organism evidence="13 14">
    <name type="scientific">Obba rivulosa</name>
    <dbReference type="NCBI Taxonomy" id="1052685"/>
    <lineage>
        <taxon>Eukaryota</taxon>
        <taxon>Fungi</taxon>
        <taxon>Dikarya</taxon>
        <taxon>Basidiomycota</taxon>
        <taxon>Agaricomycotina</taxon>
        <taxon>Agaricomycetes</taxon>
        <taxon>Polyporales</taxon>
        <taxon>Gelatoporiaceae</taxon>
        <taxon>Obba</taxon>
    </lineage>
</organism>
<dbReference type="AlphaFoldDB" id="A0A8E2DQL9"/>
<dbReference type="EC" id="6.1.1.5" evidence="2"/>